<evidence type="ECO:0000259" key="4">
    <source>
        <dbReference type="Pfam" id="PF10516"/>
    </source>
</evidence>
<dbReference type="InterPro" id="IPR019544">
    <property type="entry name" value="Tetratricopeptide_SHNi-TPR_dom"/>
</dbReference>
<feature type="compositionally biased region" description="Acidic residues" evidence="3">
    <location>
        <begin position="158"/>
        <end position="174"/>
    </location>
</feature>
<feature type="compositionally biased region" description="Basic and acidic residues" evidence="3">
    <location>
        <begin position="199"/>
        <end position="246"/>
    </location>
</feature>
<dbReference type="GO" id="GO:0006335">
    <property type="term" value="P:DNA replication-dependent chromatin assembly"/>
    <property type="evidence" value="ECO:0007669"/>
    <property type="project" value="TreeGrafter"/>
</dbReference>
<sequence length="506" mass="56288">MPSEVVQKEAEIGVEEKDIIEKLDTKTETEENCSQKSKTEENGSQESKTEEIQTVDKLEESKIAEDELSESENKENEEPTVEDIELQKKRADQLLTDGKRHLIIKDFQVAVEVLGEACSLFGTIYSELDEKCADAYFNYGCALLELSKNQTSPVGLEEKDEEENDGETSSEEMDSINVTNEDNNISISNVTNEVEEKETDNVDDKSTEKNKELTVKKEETTDKKEESTEDKKKLPEETSDNDKETEVEGQTTENEEMSVDEGEKLDDIEVEGQSTEKEETSVDEGEKPDEEDVGEDDVNDLQIAWEMLELAKVIYKNQDTEESKLKLAEVLMKCGEVSIEDEKFETAIQDMTEALEIRRLLLPEDDRIIAETLFQLGIAQELGGSGEQAIALLNEASTVLNQKVKSLETLDTSDTVQAEIAEIKSIIPEIQEKMVDIKERKKAAVSALLAAVGASNVAATNGEASSTTKQASNIGHLVRKRPKQEETADAAPNKVPKLDESSNAKQ</sequence>
<reference evidence="5" key="2">
    <citation type="submission" date="2022-06" db="UniProtKB">
        <authorList>
            <consortium name="EnsemblMetazoa"/>
        </authorList>
    </citation>
    <scope>IDENTIFICATION</scope>
</reference>
<evidence type="ECO:0000313" key="5">
    <source>
        <dbReference type="EnsemblMetazoa" id="XP_001949859.1"/>
    </source>
</evidence>
<feature type="compositionally biased region" description="Polar residues" evidence="3">
    <location>
        <begin position="176"/>
        <end position="192"/>
    </location>
</feature>
<evidence type="ECO:0000256" key="1">
    <source>
        <dbReference type="ARBA" id="ARBA00022737"/>
    </source>
</evidence>
<dbReference type="InterPro" id="IPR011990">
    <property type="entry name" value="TPR-like_helical_dom_sf"/>
</dbReference>
<dbReference type="PANTHER" id="PTHR15081:SF1">
    <property type="entry name" value="NUCLEAR AUTOANTIGENIC SPERM PROTEIN"/>
    <property type="match status" value="1"/>
</dbReference>
<keyword evidence="2" id="KW-0802">TPR repeat</keyword>
<keyword evidence="6" id="KW-1185">Reference proteome</keyword>
<dbReference type="GO" id="GO:0042393">
    <property type="term" value="F:histone binding"/>
    <property type="evidence" value="ECO:0007669"/>
    <property type="project" value="TreeGrafter"/>
</dbReference>
<dbReference type="GO" id="GO:0034080">
    <property type="term" value="P:CENP-A containing chromatin assembly"/>
    <property type="evidence" value="ECO:0007669"/>
    <property type="project" value="TreeGrafter"/>
</dbReference>
<protein>
    <recommendedName>
        <fullName evidence="4">Tetratricopeptide SHNi-TPR domain-containing protein</fullName>
    </recommendedName>
</protein>
<dbReference type="Pfam" id="PF10516">
    <property type="entry name" value="SHNi-TPR"/>
    <property type="match status" value="1"/>
</dbReference>
<dbReference type="GeneID" id="100168477"/>
<name>A0A8R1W229_ACYPI</name>
<evidence type="ECO:0000256" key="2">
    <source>
        <dbReference type="ARBA" id="ARBA00022803"/>
    </source>
</evidence>
<reference evidence="6" key="1">
    <citation type="submission" date="2010-06" db="EMBL/GenBank/DDBJ databases">
        <authorList>
            <person name="Jiang H."/>
            <person name="Abraham K."/>
            <person name="Ali S."/>
            <person name="Alsbrooks S.L."/>
            <person name="Anim B.N."/>
            <person name="Anosike U.S."/>
            <person name="Attaway T."/>
            <person name="Bandaranaike D.P."/>
            <person name="Battles P.K."/>
            <person name="Bell S.N."/>
            <person name="Bell A.V."/>
            <person name="Beltran B."/>
            <person name="Bickham C."/>
            <person name="Bustamante Y."/>
            <person name="Caleb T."/>
            <person name="Canada A."/>
            <person name="Cardenas V."/>
            <person name="Carter K."/>
            <person name="Chacko J."/>
            <person name="Chandrabose M.N."/>
            <person name="Chavez D."/>
            <person name="Chavez A."/>
            <person name="Chen L."/>
            <person name="Chu H.-S."/>
            <person name="Claassen K.J."/>
            <person name="Cockrell R."/>
            <person name="Collins M."/>
            <person name="Cooper J.A."/>
            <person name="Cree A."/>
            <person name="Curry S.M."/>
            <person name="Da Y."/>
            <person name="Dao M.D."/>
            <person name="Das B."/>
            <person name="Davila M.-L."/>
            <person name="Davy-Carroll L."/>
            <person name="Denson S."/>
            <person name="Dinh H."/>
            <person name="Ebong V.E."/>
            <person name="Edwards J.R."/>
            <person name="Egan A."/>
            <person name="El-Daye J."/>
            <person name="Escobedo L."/>
            <person name="Fernandez S."/>
            <person name="Fernando P.R."/>
            <person name="Flagg N."/>
            <person name="Forbes L.D."/>
            <person name="Fowler R.G."/>
            <person name="Fu Q."/>
            <person name="Gabisi R.A."/>
            <person name="Ganer J."/>
            <person name="Garbino Pronczuk A."/>
            <person name="Garcia R.M."/>
            <person name="Garner T."/>
            <person name="Garrett T.E."/>
            <person name="Gonzalez D.A."/>
            <person name="Hamid H."/>
            <person name="Hawkins E.S."/>
            <person name="Hirani K."/>
            <person name="Hogues M.E."/>
            <person name="Hollins B."/>
            <person name="Hsiao C.-H."/>
            <person name="Jabil R."/>
            <person name="James M.L."/>
            <person name="Jhangiani S.N."/>
            <person name="Johnson B."/>
            <person name="Johnson Q."/>
            <person name="Joshi V."/>
            <person name="Kalu J.B."/>
            <person name="Kam C."/>
            <person name="Kashfia A."/>
            <person name="Keebler J."/>
            <person name="Kisamo H."/>
            <person name="Kovar C.L."/>
            <person name="Lago L.A."/>
            <person name="Lai C.-Y."/>
            <person name="Laidlaw J."/>
            <person name="Lara F."/>
            <person name="Le T.-K."/>
            <person name="Lee S.L."/>
            <person name="Legall F.H."/>
            <person name="Lemon S.J."/>
            <person name="Lewis L.R."/>
            <person name="Li B."/>
            <person name="Liu Y."/>
            <person name="Liu Y.-S."/>
            <person name="Lopez J."/>
            <person name="Lozado R.J."/>
            <person name="Lu J."/>
            <person name="Madu R.C."/>
            <person name="Maheshwari M."/>
            <person name="Maheshwari R."/>
            <person name="Malloy K."/>
            <person name="Martinez E."/>
            <person name="Mathew T."/>
            <person name="Mercado I.C."/>
            <person name="Mercado C."/>
            <person name="Meyer B."/>
            <person name="Montgomery K."/>
            <person name="Morgan M.B."/>
            <person name="Munidasa M."/>
            <person name="Nazareth L.V."/>
            <person name="Nelson J."/>
            <person name="Ng B.M."/>
            <person name="Nguyen N.B."/>
            <person name="Nguyen P.Q."/>
            <person name="Nguyen T."/>
            <person name="Obregon M."/>
            <person name="Okwuonu G.O."/>
            <person name="Onwere C.G."/>
            <person name="Orozco G."/>
            <person name="Parra A."/>
            <person name="Patel S."/>
            <person name="Patil S."/>
            <person name="Perez A."/>
            <person name="Perez Y."/>
            <person name="Pham C."/>
            <person name="Primus E.L."/>
            <person name="Pu L.-L."/>
            <person name="Puazo M."/>
            <person name="Qin X."/>
            <person name="Quiroz J.B."/>
            <person name="Reese J."/>
            <person name="Richards S."/>
            <person name="Rives C.M."/>
            <person name="Robberts R."/>
            <person name="Ruiz S.J."/>
            <person name="Ruiz M.J."/>
            <person name="Santibanez J."/>
            <person name="Schneider B.W."/>
            <person name="Sisson I."/>
            <person name="Smith M."/>
            <person name="Sodergren E."/>
            <person name="Song X.-Z."/>
            <person name="Song B.B."/>
            <person name="Summersgill H."/>
            <person name="Thelus R."/>
            <person name="Thornton R.D."/>
            <person name="Trejos Z.Y."/>
            <person name="Usmani K."/>
            <person name="Vattathil S."/>
            <person name="Villasana D."/>
            <person name="Walker D.L."/>
            <person name="Wang S."/>
            <person name="Wang K."/>
            <person name="White C.S."/>
            <person name="Williams A.C."/>
            <person name="Williamson J."/>
            <person name="Wilson K."/>
            <person name="Woghiren I.O."/>
            <person name="Woodworth J.R."/>
            <person name="Worley K.C."/>
            <person name="Wright R.A."/>
            <person name="Wu W."/>
            <person name="Young L."/>
            <person name="Zhang L."/>
            <person name="Zhang J."/>
            <person name="Zhu Y."/>
            <person name="Muzny D.M."/>
            <person name="Weinstock G."/>
            <person name="Gibbs R.A."/>
        </authorList>
    </citation>
    <scope>NUCLEOTIDE SEQUENCE [LARGE SCALE GENOMIC DNA]</scope>
    <source>
        <strain evidence="6">LSR1</strain>
    </source>
</reference>
<proteinExistence type="predicted"/>
<feature type="compositionally biased region" description="Acidic residues" evidence="3">
    <location>
        <begin position="247"/>
        <end position="260"/>
    </location>
</feature>
<dbReference type="OMA" id="IAECHYK"/>
<evidence type="ECO:0000256" key="3">
    <source>
        <dbReference type="SAM" id="MobiDB-lite"/>
    </source>
</evidence>
<feature type="compositionally biased region" description="Basic and acidic residues" evidence="3">
    <location>
        <begin position="37"/>
        <end position="77"/>
    </location>
</feature>
<dbReference type="KEGG" id="api:100168477"/>
<feature type="compositionally biased region" description="Basic and acidic residues" evidence="3">
    <location>
        <begin position="1"/>
        <end position="29"/>
    </location>
</feature>
<organism evidence="5 6">
    <name type="scientific">Acyrthosiphon pisum</name>
    <name type="common">Pea aphid</name>
    <dbReference type="NCBI Taxonomy" id="7029"/>
    <lineage>
        <taxon>Eukaryota</taxon>
        <taxon>Metazoa</taxon>
        <taxon>Ecdysozoa</taxon>
        <taxon>Arthropoda</taxon>
        <taxon>Hexapoda</taxon>
        <taxon>Insecta</taxon>
        <taxon>Pterygota</taxon>
        <taxon>Neoptera</taxon>
        <taxon>Paraneoptera</taxon>
        <taxon>Hemiptera</taxon>
        <taxon>Sternorrhyncha</taxon>
        <taxon>Aphidomorpha</taxon>
        <taxon>Aphidoidea</taxon>
        <taxon>Aphididae</taxon>
        <taxon>Macrosiphini</taxon>
        <taxon>Acyrthosiphon</taxon>
    </lineage>
</organism>
<dbReference type="GO" id="GO:0005654">
    <property type="term" value="C:nucleoplasm"/>
    <property type="evidence" value="ECO:0007669"/>
    <property type="project" value="TreeGrafter"/>
</dbReference>
<dbReference type="OrthoDB" id="5587616at2759"/>
<dbReference type="InterPro" id="IPR051730">
    <property type="entry name" value="NASP-like"/>
</dbReference>
<dbReference type="Proteomes" id="UP000007819">
    <property type="component" value="Chromosome A1"/>
</dbReference>
<dbReference type="Gene3D" id="1.25.40.10">
    <property type="entry name" value="Tetratricopeptide repeat domain"/>
    <property type="match status" value="1"/>
</dbReference>
<dbReference type="EnsemblMetazoa" id="XM_001949824.2">
    <property type="protein sequence ID" value="XP_001949859.1"/>
    <property type="gene ID" value="LOC100168477"/>
</dbReference>
<dbReference type="SUPFAM" id="SSF48452">
    <property type="entry name" value="TPR-like"/>
    <property type="match status" value="1"/>
</dbReference>
<feature type="region of interest" description="Disordered" evidence="3">
    <location>
        <begin position="459"/>
        <end position="506"/>
    </location>
</feature>
<dbReference type="PANTHER" id="PTHR15081">
    <property type="entry name" value="NUCLEAR AUTOANTIGENIC SPERM PROTEIN NASP -RELATED"/>
    <property type="match status" value="1"/>
</dbReference>
<dbReference type="AlphaFoldDB" id="A0A8R1W229"/>
<feature type="compositionally biased region" description="Polar residues" evidence="3">
    <location>
        <begin position="463"/>
        <end position="473"/>
    </location>
</feature>
<accession>A0A8R1W229</accession>
<keyword evidence="1" id="KW-0677">Repeat</keyword>
<feature type="region of interest" description="Disordered" evidence="3">
    <location>
        <begin position="151"/>
        <end position="296"/>
    </location>
</feature>
<feature type="domain" description="Tetratricopeptide SHNi-TPR" evidence="4">
    <location>
        <begin position="328"/>
        <end position="364"/>
    </location>
</feature>
<dbReference type="RefSeq" id="XP_001949859.1">
    <property type="nucleotide sequence ID" value="XM_001949824.2"/>
</dbReference>
<evidence type="ECO:0000313" key="6">
    <source>
        <dbReference type="Proteomes" id="UP000007819"/>
    </source>
</evidence>
<feature type="region of interest" description="Disordered" evidence="3">
    <location>
        <begin position="1"/>
        <end position="85"/>
    </location>
</feature>
<feature type="compositionally biased region" description="Acidic residues" evidence="3">
    <location>
        <begin position="281"/>
        <end position="296"/>
    </location>
</feature>
<feature type="compositionally biased region" description="Basic and acidic residues" evidence="3">
    <location>
        <begin position="496"/>
        <end position="506"/>
    </location>
</feature>